<feature type="compositionally biased region" description="Acidic residues" evidence="1">
    <location>
        <begin position="225"/>
        <end position="235"/>
    </location>
</feature>
<name>A0A5P1F1C4_ASPOF</name>
<feature type="region of interest" description="Disordered" evidence="1">
    <location>
        <begin position="209"/>
        <end position="249"/>
    </location>
</feature>
<dbReference type="PANTHER" id="PTHR13060">
    <property type="entry name" value="SGT1 PROTEIN HSGT1 SUPPRESSOR OF GCR2"/>
    <property type="match status" value="1"/>
</dbReference>
<dbReference type="OMA" id="FIRTEDS"/>
<dbReference type="Pfam" id="PF07093">
    <property type="entry name" value="SGT1"/>
    <property type="match status" value="1"/>
</dbReference>
<feature type="region of interest" description="Disordered" evidence="1">
    <location>
        <begin position="312"/>
        <end position="340"/>
    </location>
</feature>
<feature type="region of interest" description="Disordered" evidence="1">
    <location>
        <begin position="270"/>
        <end position="295"/>
    </location>
</feature>
<dbReference type="EMBL" id="CM007384">
    <property type="protein sequence ID" value="ONK71217.1"/>
    <property type="molecule type" value="Genomic_DNA"/>
</dbReference>
<dbReference type="Proteomes" id="UP000243459">
    <property type="component" value="Chromosome 4"/>
</dbReference>
<protein>
    <submittedName>
        <fullName evidence="2">Uncharacterized protein</fullName>
    </submittedName>
</protein>
<dbReference type="InterPro" id="IPR010770">
    <property type="entry name" value="Ecd"/>
</dbReference>
<reference evidence="3" key="1">
    <citation type="journal article" date="2017" name="Nat. Commun.">
        <title>The asparagus genome sheds light on the origin and evolution of a young Y chromosome.</title>
        <authorList>
            <person name="Harkess A."/>
            <person name="Zhou J."/>
            <person name="Xu C."/>
            <person name="Bowers J.E."/>
            <person name="Van der Hulst R."/>
            <person name="Ayyampalayam S."/>
            <person name="Mercati F."/>
            <person name="Riccardi P."/>
            <person name="McKain M.R."/>
            <person name="Kakrana A."/>
            <person name="Tang H."/>
            <person name="Ray J."/>
            <person name="Groenendijk J."/>
            <person name="Arikit S."/>
            <person name="Mathioni S.M."/>
            <person name="Nakano M."/>
            <person name="Shan H."/>
            <person name="Telgmann-Rauber A."/>
            <person name="Kanno A."/>
            <person name="Yue Z."/>
            <person name="Chen H."/>
            <person name="Li W."/>
            <person name="Chen Y."/>
            <person name="Xu X."/>
            <person name="Zhang Y."/>
            <person name="Luo S."/>
            <person name="Chen H."/>
            <person name="Gao J."/>
            <person name="Mao Z."/>
            <person name="Pires J.C."/>
            <person name="Luo M."/>
            <person name="Kudrna D."/>
            <person name="Wing R.A."/>
            <person name="Meyers B.C."/>
            <person name="Yi K."/>
            <person name="Kong H."/>
            <person name="Lavrijsen P."/>
            <person name="Sunseri F."/>
            <person name="Falavigna A."/>
            <person name="Ye Y."/>
            <person name="Leebens-Mack J.H."/>
            <person name="Chen G."/>
        </authorList>
    </citation>
    <scope>NUCLEOTIDE SEQUENCE [LARGE SCALE GENOMIC DNA]</scope>
    <source>
        <strain evidence="3">cv. DH0086</strain>
    </source>
</reference>
<dbReference type="PANTHER" id="PTHR13060:SF0">
    <property type="entry name" value="PROTEIN ECDYSONELESS HOMOLOG"/>
    <property type="match status" value="1"/>
</dbReference>
<dbReference type="Gramene" id="ONK71217">
    <property type="protein sequence ID" value="ONK71217"/>
    <property type="gene ID" value="A4U43_C04F6090"/>
</dbReference>
<evidence type="ECO:0000313" key="2">
    <source>
        <dbReference type="EMBL" id="ONK71217.1"/>
    </source>
</evidence>
<dbReference type="AlphaFoldDB" id="A0A5P1F1C4"/>
<feature type="compositionally biased region" description="Polar residues" evidence="1">
    <location>
        <begin position="213"/>
        <end position="223"/>
    </location>
</feature>
<keyword evidence="3" id="KW-1185">Reference proteome</keyword>
<sequence>MKIACGFEMMYQERKRAGEEGKGESWEVFLKNLESSGVFDGLLPGSKEYLRIMKNAEEYYKKSSLFSRTRDVMNAPLKRIDDVLALPYSTSDFNCSDLPPSDDDSWLYDGEDELNAAIAERQKEMELYQLKHKNRKSGKQELKNDNLNMQSDDFNFKDVAESMQAFIQKLSSFEGAEVPQNRNLNEVELDVNQFVKDMESVVGPIWHEKAANDANSEGSTSASEMDFDESEDGSDIAEPCGGDDSGDAFMESYSDALSKELNATTLKRSFLRASEQTSNDEEGTSKSTQDMEEELTPVDVDVNLVKSLLDSFSSQEGLPGPASNLLGLMGLNLPSGKSDK</sequence>
<evidence type="ECO:0000256" key="1">
    <source>
        <dbReference type="SAM" id="MobiDB-lite"/>
    </source>
</evidence>
<dbReference type="GO" id="GO:0005634">
    <property type="term" value="C:nucleus"/>
    <property type="evidence" value="ECO:0007669"/>
    <property type="project" value="TreeGrafter"/>
</dbReference>
<evidence type="ECO:0000313" key="3">
    <source>
        <dbReference type="Proteomes" id="UP000243459"/>
    </source>
</evidence>
<gene>
    <name evidence="2" type="ORF">A4U43_C04F6090</name>
</gene>
<proteinExistence type="predicted"/>
<accession>A0A5P1F1C4</accession>
<organism evidence="2 3">
    <name type="scientific">Asparagus officinalis</name>
    <name type="common">Garden asparagus</name>
    <dbReference type="NCBI Taxonomy" id="4686"/>
    <lineage>
        <taxon>Eukaryota</taxon>
        <taxon>Viridiplantae</taxon>
        <taxon>Streptophyta</taxon>
        <taxon>Embryophyta</taxon>
        <taxon>Tracheophyta</taxon>
        <taxon>Spermatophyta</taxon>
        <taxon>Magnoliopsida</taxon>
        <taxon>Liliopsida</taxon>
        <taxon>Asparagales</taxon>
        <taxon>Asparagaceae</taxon>
        <taxon>Asparagoideae</taxon>
        <taxon>Asparagus</taxon>
    </lineage>
</organism>